<feature type="transmembrane region" description="Helical" evidence="7">
    <location>
        <begin position="12"/>
        <end position="31"/>
    </location>
</feature>
<feature type="domain" description="Major facilitator superfamily (MFS) profile" evidence="8">
    <location>
        <begin position="1"/>
        <end position="416"/>
    </location>
</feature>
<feature type="transmembrane region" description="Helical" evidence="7">
    <location>
        <begin position="238"/>
        <end position="259"/>
    </location>
</feature>
<feature type="transmembrane region" description="Helical" evidence="7">
    <location>
        <begin position="136"/>
        <end position="155"/>
    </location>
</feature>
<evidence type="ECO:0000259" key="8">
    <source>
        <dbReference type="PROSITE" id="PS50850"/>
    </source>
</evidence>
<evidence type="ECO:0000256" key="4">
    <source>
        <dbReference type="ARBA" id="ARBA00022692"/>
    </source>
</evidence>
<evidence type="ECO:0000313" key="9">
    <source>
        <dbReference type="EMBL" id="WNM41186.1"/>
    </source>
</evidence>
<dbReference type="PANTHER" id="PTHR23514">
    <property type="entry name" value="BYPASS OF STOP CODON PROTEIN 6"/>
    <property type="match status" value="1"/>
</dbReference>
<evidence type="ECO:0000256" key="3">
    <source>
        <dbReference type="ARBA" id="ARBA00022448"/>
    </source>
</evidence>
<evidence type="ECO:0000256" key="7">
    <source>
        <dbReference type="SAM" id="Phobius"/>
    </source>
</evidence>
<keyword evidence="3" id="KW-0813">Transport</keyword>
<keyword evidence="6 7" id="KW-0472">Membrane</keyword>
<evidence type="ECO:0000256" key="2">
    <source>
        <dbReference type="ARBA" id="ARBA00008335"/>
    </source>
</evidence>
<keyword evidence="5 7" id="KW-1133">Transmembrane helix</keyword>
<reference evidence="9 10" key="1">
    <citation type="submission" date="2023-09" db="EMBL/GenBank/DDBJ databases">
        <title>Micromonospora halotolerans DSM 45598 genome sequence.</title>
        <authorList>
            <person name="Mo P."/>
        </authorList>
    </citation>
    <scope>NUCLEOTIDE SEQUENCE [LARGE SCALE GENOMIC DNA]</scope>
    <source>
        <strain evidence="9 10">DSM 45598</strain>
    </source>
</reference>
<dbReference type="InterPro" id="IPR020846">
    <property type="entry name" value="MFS_dom"/>
</dbReference>
<evidence type="ECO:0000256" key="1">
    <source>
        <dbReference type="ARBA" id="ARBA00004651"/>
    </source>
</evidence>
<evidence type="ECO:0000256" key="5">
    <source>
        <dbReference type="ARBA" id="ARBA00022989"/>
    </source>
</evidence>
<organism evidence="9 10">
    <name type="scientific">Micromonospora halotolerans</name>
    <dbReference type="NCBI Taxonomy" id="709879"/>
    <lineage>
        <taxon>Bacteria</taxon>
        <taxon>Bacillati</taxon>
        <taxon>Actinomycetota</taxon>
        <taxon>Actinomycetes</taxon>
        <taxon>Micromonosporales</taxon>
        <taxon>Micromonosporaceae</taxon>
        <taxon>Micromonospora</taxon>
    </lineage>
</organism>
<dbReference type="InterPro" id="IPR036259">
    <property type="entry name" value="MFS_trans_sf"/>
</dbReference>
<comment type="subcellular location">
    <subcellularLocation>
        <location evidence="1">Cell membrane</location>
        <topology evidence="1">Multi-pass membrane protein</topology>
    </subcellularLocation>
</comment>
<dbReference type="InterPro" id="IPR011701">
    <property type="entry name" value="MFS"/>
</dbReference>
<keyword evidence="10" id="KW-1185">Reference proteome</keyword>
<proteinExistence type="inferred from homology"/>
<accession>A0ABZ0A0V4</accession>
<dbReference type="SUPFAM" id="SSF103473">
    <property type="entry name" value="MFS general substrate transporter"/>
    <property type="match status" value="1"/>
</dbReference>
<dbReference type="PANTHER" id="PTHR23514:SF3">
    <property type="entry name" value="BYPASS OF STOP CODON PROTEIN 6"/>
    <property type="match status" value="1"/>
</dbReference>
<feature type="transmembrane region" description="Helical" evidence="7">
    <location>
        <begin position="100"/>
        <end position="124"/>
    </location>
</feature>
<feature type="transmembrane region" description="Helical" evidence="7">
    <location>
        <begin position="303"/>
        <end position="321"/>
    </location>
</feature>
<comment type="similarity">
    <text evidence="2">Belongs to the major facilitator superfamily.</text>
</comment>
<dbReference type="RefSeq" id="WP_313723099.1">
    <property type="nucleotide sequence ID" value="NZ_CP134876.1"/>
</dbReference>
<evidence type="ECO:0000256" key="6">
    <source>
        <dbReference type="ARBA" id="ARBA00023136"/>
    </source>
</evidence>
<feature type="transmembrane region" description="Helical" evidence="7">
    <location>
        <begin position="365"/>
        <end position="385"/>
    </location>
</feature>
<feature type="transmembrane region" description="Helical" evidence="7">
    <location>
        <begin position="327"/>
        <end position="353"/>
    </location>
</feature>
<sequence length="431" mass="43242">MPRLTRDRTTWLTYAQLGMWGFFLYGFGPVVPLLRDEQGTSAAVAGLHSTGIAVGALAGGALFAPAARRLGRGPAIWLGLAGVAAGVTALGLLHPLPATLAAIAVIATFGMMVISGVSVVLTAHHGPAAPAALTEANAACAGMGILAPLVIGATVDAGLGWRPAMAAEVGLITLVALAAVTFRVRLPKTAPATAAAATPAPASTAAAPRPILETYRSSRTETVQDLGQRAVPGQLPRAYWIAWVLMSVTGSIEVCLSLWTADVLRTHAGLSAGGASAAVAAIVCGMFAGRLAGGRLALRWPPVPLLLGALTVSLAGFALFWSAPVGWLAVAGLVVLGLGNALHYPLAISIALAAAGPAADKAAGWASYSMGVGFGIAPVALGWVADGVGPHLAFLLLPGFIAAAILLTVRLGRALRLPAPGDDRTPVSAAA</sequence>
<feature type="transmembrane region" description="Helical" evidence="7">
    <location>
        <begin position="161"/>
        <end position="182"/>
    </location>
</feature>
<dbReference type="Pfam" id="PF07690">
    <property type="entry name" value="MFS_1"/>
    <property type="match status" value="1"/>
</dbReference>
<keyword evidence="4 7" id="KW-0812">Transmembrane</keyword>
<feature type="transmembrane region" description="Helical" evidence="7">
    <location>
        <begin position="75"/>
        <end position="94"/>
    </location>
</feature>
<dbReference type="Gene3D" id="1.20.1250.20">
    <property type="entry name" value="MFS general substrate transporter like domains"/>
    <property type="match status" value="2"/>
</dbReference>
<dbReference type="Proteomes" id="UP001303001">
    <property type="component" value="Chromosome"/>
</dbReference>
<dbReference type="InterPro" id="IPR051788">
    <property type="entry name" value="MFS_Transporter"/>
</dbReference>
<protein>
    <submittedName>
        <fullName evidence="9">MFS transporter</fullName>
    </submittedName>
</protein>
<feature type="transmembrane region" description="Helical" evidence="7">
    <location>
        <begin position="391"/>
        <end position="409"/>
    </location>
</feature>
<dbReference type="PROSITE" id="PS50850">
    <property type="entry name" value="MFS"/>
    <property type="match status" value="1"/>
</dbReference>
<gene>
    <name evidence="9" type="ORF">RMN56_07500</name>
</gene>
<feature type="transmembrane region" description="Helical" evidence="7">
    <location>
        <begin position="43"/>
        <end position="63"/>
    </location>
</feature>
<name>A0ABZ0A0V4_9ACTN</name>
<feature type="transmembrane region" description="Helical" evidence="7">
    <location>
        <begin position="271"/>
        <end position="291"/>
    </location>
</feature>
<dbReference type="EMBL" id="CP134876">
    <property type="protein sequence ID" value="WNM41186.1"/>
    <property type="molecule type" value="Genomic_DNA"/>
</dbReference>
<evidence type="ECO:0000313" key="10">
    <source>
        <dbReference type="Proteomes" id="UP001303001"/>
    </source>
</evidence>